<sequence length="160" mass="15908">MVAACSSSDSASDNGPPVVDGSTGTKKDSSTGTKGDSGSTGDDDKDATTKDATTNDADSAAPSGDGGTGATCFVNRECDANLRCECDDNADCTCQPGVRGTGKNGVDKCTSGNECASSLCIGGPLPTDQHYCSDECTSDDDCTGTLPRCSVIGVCAPPKP</sequence>
<protein>
    <submittedName>
        <fullName evidence="2">Uncharacterized protein</fullName>
    </submittedName>
</protein>
<gene>
    <name evidence="2" type="ORF">AKJ09_07834</name>
</gene>
<organism evidence="2 3">
    <name type="scientific">Labilithrix luteola</name>
    <dbReference type="NCBI Taxonomy" id="1391654"/>
    <lineage>
        <taxon>Bacteria</taxon>
        <taxon>Pseudomonadati</taxon>
        <taxon>Myxococcota</taxon>
        <taxon>Polyangia</taxon>
        <taxon>Polyangiales</taxon>
        <taxon>Labilitrichaceae</taxon>
        <taxon>Labilithrix</taxon>
    </lineage>
</organism>
<name>A0A0K1Q5R5_9BACT</name>
<evidence type="ECO:0000313" key="2">
    <source>
        <dbReference type="EMBL" id="AKV01171.1"/>
    </source>
</evidence>
<dbReference type="Proteomes" id="UP000064967">
    <property type="component" value="Chromosome"/>
</dbReference>
<feature type="compositionally biased region" description="Low complexity" evidence="1">
    <location>
        <begin position="50"/>
        <end position="61"/>
    </location>
</feature>
<keyword evidence="3" id="KW-1185">Reference proteome</keyword>
<proteinExistence type="predicted"/>
<dbReference type="KEGG" id="llu:AKJ09_07834"/>
<reference evidence="2 3" key="1">
    <citation type="submission" date="2015-08" db="EMBL/GenBank/DDBJ databases">
        <authorList>
            <person name="Babu N.S."/>
            <person name="Beckwith C.J."/>
            <person name="Beseler K.G."/>
            <person name="Brison A."/>
            <person name="Carone J.V."/>
            <person name="Caskin T.P."/>
            <person name="Diamond M."/>
            <person name="Durham M.E."/>
            <person name="Foxe J.M."/>
            <person name="Go M."/>
            <person name="Henderson B.A."/>
            <person name="Jones I.B."/>
            <person name="McGettigan J.A."/>
            <person name="Micheletti S.J."/>
            <person name="Nasrallah M.E."/>
            <person name="Ortiz D."/>
            <person name="Piller C.R."/>
            <person name="Privatt S.R."/>
            <person name="Schneider S.L."/>
            <person name="Sharp S."/>
            <person name="Smith T.C."/>
            <person name="Stanton J.D."/>
            <person name="Ullery H.E."/>
            <person name="Wilson R.J."/>
            <person name="Serrano M.G."/>
            <person name="Buck G."/>
            <person name="Lee V."/>
            <person name="Wang Y."/>
            <person name="Carvalho R."/>
            <person name="Voegtly L."/>
            <person name="Shi R."/>
            <person name="Duckworth R."/>
            <person name="Johnson A."/>
            <person name="Loviza R."/>
            <person name="Walstead R."/>
            <person name="Shah Z."/>
            <person name="Kiflezghi M."/>
            <person name="Wade K."/>
            <person name="Ball S.L."/>
            <person name="Bradley K.W."/>
            <person name="Asai D.J."/>
            <person name="Bowman C.A."/>
            <person name="Russell D.A."/>
            <person name="Pope W.H."/>
            <person name="Jacobs-Sera D."/>
            <person name="Hendrix R.W."/>
            <person name="Hatfull G.F."/>
        </authorList>
    </citation>
    <scope>NUCLEOTIDE SEQUENCE [LARGE SCALE GENOMIC DNA]</scope>
    <source>
        <strain evidence="2 3">DSM 27648</strain>
    </source>
</reference>
<feature type="compositionally biased region" description="Low complexity" evidence="1">
    <location>
        <begin position="1"/>
        <end position="13"/>
    </location>
</feature>
<evidence type="ECO:0000313" key="3">
    <source>
        <dbReference type="Proteomes" id="UP000064967"/>
    </source>
</evidence>
<accession>A0A0K1Q5R5</accession>
<feature type="region of interest" description="Disordered" evidence="1">
    <location>
        <begin position="1"/>
        <end position="67"/>
    </location>
</feature>
<dbReference type="AlphaFoldDB" id="A0A0K1Q5R5"/>
<feature type="compositionally biased region" description="Low complexity" evidence="1">
    <location>
        <begin position="20"/>
        <end position="40"/>
    </location>
</feature>
<dbReference type="EMBL" id="CP012333">
    <property type="protein sequence ID" value="AKV01171.1"/>
    <property type="molecule type" value="Genomic_DNA"/>
</dbReference>
<evidence type="ECO:0000256" key="1">
    <source>
        <dbReference type="SAM" id="MobiDB-lite"/>
    </source>
</evidence>